<reference evidence="5 6" key="1">
    <citation type="journal article" date="1992" name="Int. J. Syst. Bacteriol.">
        <title>Sphingobacterium antarcticus sp. nov. a Psychrotrophic Bacterium from the Soils of Schirmacher Oasis, Antarctica.</title>
        <authorList>
            <person name="Shivaji S."/>
            <person name="Ray M.K."/>
            <person name="Rao N.S."/>
            <person name="Saiserr L."/>
            <person name="Jagannadham M.V."/>
            <person name="Kumar G.S."/>
            <person name="Reddy G."/>
            <person name="Bhargava P.M."/>
        </authorList>
    </citation>
    <scope>NUCLEOTIDE SEQUENCE [LARGE SCALE GENOMIC DNA]</scope>
    <source>
        <strain evidence="5 6">4BY</strain>
    </source>
</reference>
<evidence type="ECO:0000256" key="1">
    <source>
        <dbReference type="ARBA" id="ARBA00023015"/>
    </source>
</evidence>
<dbReference type="Gene3D" id="1.10.10.60">
    <property type="entry name" value="Homeodomain-like"/>
    <property type="match status" value="1"/>
</dbReference>
<dbReference type="RefSeq" id="WP_037442732.1">
    <property type="nucleotide sequence ID" value="NZ_JNFF01000083.1"/>
</dbReference>
<accession>A0A081PEK2</accession>
<dbReference type="eggNOG" id="COG2207">
    <property type="taxonomic scope" value="Bacteria"/>
</dbReference>
<dbReference type="PROSITE" id="PS01124">
    <property type="entry name" value="HTH_ARAC_FAMILY_2"/>
    <property type="match status" value="1"/>
</dbReference>
<evidence type="ECO:0000313" key="5">
    <source>
        <dbReference type="EMBL" id="KEQ29125.1"/>
    </source>
</evidence>
<dbReference type="Proteomes" id="UP000028007">
    <property type="component" value="Unassembled WGS sequence"/>
</dbReference>
<dbReference type="OrthoDB" id="323290at2"/>
<name>A0A081PEK2_9SPHI</name>
<keyword evidence="3" id="KW-0804">Transcription</keyword>
<protein>
    <recommendedName>
        <fullName evidence="4">HTH araC/xylS-type domain-containing protein</fullName>
    </recommendedName>
</protein>
<dbReference type="InterPro" id="IPR050204">
    <property type="entry name" value="AraC_XylS_family_regulators"/>
</dbReference>
<dbReference type="Pfam" id="PF12833">
    <property type="entry name" value="HTH_18"/>
    <property type="match status" value="1"/>
</dbReference>
<dbReference type="SMART" id="SM00342">
    <property type="entry name" value="HTH_ARAC"/>
    <property type="match status" value="1"/>
</dbReference>
<keyword evidence="1" id="KW-0805">Transcription regulation</keyword>
<dbReference type="InterPro" id="IPR018060">
    <property type="entry name" value="HTH_AraC"/>
</dbReference>
<dbReference type="GO" id="GO:0003700">
    <property type="term" value="F:DNA-binding transcription factor activity"/>
    <property type="evidence" value="ECO:0007669"/>
    <property type="project" value="InterPro"/>
</dbReference>
<dbReference type="EMBL" id="JNFF01000083">
    <property type="protein sequence ID" value="KEQ29125.1"/>
    <property type="molecule type" value="Genomic_DNA"/>
</dbReference>
<proteinExistence type="predicted"/>
<sequence length="274" mass="32083">MYHTFYEPQPALQEYISGVFVLDIDFTLPGSLSPIYTFVPSHTRFICFYLHDQVKVRKQNGEFIARERAIIIGPQLTPVTLDLGKKHQTVIVVLKPCSMYRLLGVPLEEIVDRDFDARLILGREIDEVLEKLMEARTDQDKNEVVQNYFLCKLSELKPALPFDRAMLQQVNAMGSLSMDYLASQSCLSVRQFERKSLERIGLPPKLYARMIRFTNAYRFKEDFPHITWNEIAYRFGYFDQMHFIRDFKYFAGFIPHLLKKEDLATSVRFQTLAN</sequence>
<gene>
    <name evidence="5" type="ORF">N180_09780</name>
</gene>
<dbReference type="Pfam" id="PF20240">
    <property type="entry name" value="DUF6597"/>
    <property type="match status" value="1"/>
</dbReference>
<dbReference type="InterPro" id="IPR046532">
    <property type="entry name" value="DUF6597"/>
</dbReference>
<keyword evidence="2" id="KW-0238">DNA-binding</keyword>
<evidence type="ECO:0000256" key="3">
    <source>
        <dbReference type="ARBA" id="ARBA00023163"/>
    </source>
</evidence>
<feature type="domain" description="HTH araC/xylS-type" evidence="4">
    <location>
        <begin position="157"/>
        <end position="261"/>
    </location>
</feature>
<keyword evidence="6" id="KW-1185">Reference proteome</keyword>
<dbReference type="PANTHER" id="PTHR46796">
    <property type="entry name" value="HTH-TYPE TRANSCRIPTIONAL ACTIVATOR RHAS-RELATED"/>
    <property type="match status" value="1"/>
</dbReference>
<dbReference type="PANTHER" id="PTHR46796:SF13">
    <property type="entry name" value="HTH-TYPE TRANSCRIPTIONAL ACTIVATOR RHAS"/>
    <property type="match status" value="1"/>
</dbReference>
<evidence type="ECO:0000259" key="4">
    <source>
        <dbReference type="PROSITE" id="PS01124"/>
    </source>
</evidence>
<dbReference type="AlphaFoldDB" id="A0A081PEK2"/>
<dbReference type="GO" id="GO:0043565">
    <property type="term" value="F:sequence-specific DNA binding"/>
    <property type="evidence" value="ECO:0007669"/>
    <property type="project" value="InterPro"/>
</dbReference>
<evidence type="ECO:0000256" key="2">
    <source>
        <dbReference type="ARBA" id="ARBA00023125"/>
    </source>
</evidence>
<comment type="caution">
    <text evidence="5">The sequence shown here is derived from an EMBL/GenBank/DDBJ whole genome shotgun (WGS) entry which is preliminary data.</text>
</comment>
<evidence type="ECO:0000313" key="6">
    <source>
        <dbReference type="Proteomes" id="UP000028007"/>
    </source>
</evidence>
<organism evidence="5 6">
    <name type="scientific">Pedobacter antarcticus 4BY</name>
    <dbReference type="NCBI Taxonomy" id="1358423"/>
    <lineage>
        <taxon>Bacteria</taxon>
        <taxon>Pseudomonadati</taxon>
        <taxon>Bacteroidota</taxon>
        <taxon>Sphingobacteriia</taxon>
        <taxon>Sphingobacteriales</taxon>
        <taxon>Sphingobacteriaceae</taxon>
        <taxon>Pedobacter</taxon>
    </lineage>
</organism>